<dbReference type="Proteomes" id="UP000265520">
    <property type="component" value="Unassembled WGS sequence"/>
</dbReference>
<dbReference type="AlphaFoldDB" id="A0A392T0E5"/>
<evidence type="ECO:0000313" key="1">
    <source>
        <dbReference type="EMBL" id="MCI54459.1"/>
    </source>
</evidence>
<comment type="caution">
    <text evidence="1">The sequence shown here is derived from an EMBL/GenBank/DDBJ whole genome shotgun (WGS) entry which is preliminary data.</text>
</comment>
<proteinExistence type="predicted"/>
<protein>
    <submittedName>
        <fullName evidence="1">Uncharacterized protein</fullName>
    </submittedName>
</protein>
<sequence length="62" mass="7142">HIPISGKMLNHLGTSCTMEEGKDMCEEFLNFNRADCKEEFNKMKGAHIGFPKLQDIYHDNLN</sequence>
<reference evidence="1 2" key="1">
    <citation type="journal article" date="2018" name="Front. Plant Sci.">
        <title>Red Clover (Trifolium pratense) and Zigzag Clover (T. medium) - A Picture of Genomic Similarities and Differences.</title>
        <authorList>
            <person name="Dluhosova J."/>
            <person name="Istvanek J."/>
            <person name="Nedelnik J."/>
            <person name="Repkova J."/>
        </authorList>
    </citation>
    <scope>NUCLEOTIDE SEQUENCE [LARGE SCALE GENOMIC DNA]</scope>
    <source>
        <strain evidence="2">cv. 10/8</strain>
        <tissue evidence="1">Leaf</tissue>
    </source>
</reference>
<name>A0A392T0E5_9FABA</name>
<organism evidence="1 2">
    <name type="scientific">Trifolium medium</name>
    <dbReference type="NCBI Taxonomy" id="97028"/>
    <lineage>
        <taxon>Eukaryota</taxon>
        <taxon>Viridiplantae</taxon>
        <taxon>Streptophyta</taxon>
        <taxon>Embryophyta</taxon>
        <taxon>Tracheophyta</taxon>
        <taxon>Spermatophyta</taxon>
        <taxon>Magnoliopsida</taxon>
        <taxon>eudicotyledons</taxon>
        <taxon>Gunneridae</taxon>
        <taxon>Pentapetalae</taxon>
        <taxon>rosids</taxon>
        <taxon>fabids</taxon>
        <taxon>Fabales</taxon>
        <taxon>Fabaceae</taxon>
        <taxon>Papilionoideae</taxon>
        <taxon>50 kb inversion clade</taxon>
        <taxon>NPAAA clade</taxon>
        <taxon>Hologalegina</taxon>
        <taxon>IRL clade</taxon>
        <taxon>Trifolieae</taxon>
        <taxon>Trifolium</taxon>
    </lineage>
</organism>
<accession>A0A392T0E5</accession>
<dbReference type="EMBL" id="LXQA010479617">
    <property type="protein sequence ID" value="MCI54459.1"/>
    <property type="molecule type" value="Genomic_DNA"/>
</dbReference>
<feature type="non-terminal residue" evidence="1">
    <location>
        <position position="1"/>
    </location>
</feature>
<keyword evidence="2" id="KW-1185">Reference proteome</keyword>
<evidence type="ECO:0000313" key="2">
    <source>
        <dbReference type="Proteomes" id="UP000265520"/>
    </source>
</evidence>